<dbReference type="Proteomes" id="UP001306508">
    <property type="component" value="Unassembled WGS sequence"/>
</dbReference>
<dbReference type="Gene3D" id="3.20.20.80">
    <property type="entry name" value="Glycosidases"/>
    <property type="match status" value="1"/>
</dbReference>
<dbReference type="SUPFAM" id="SSF51445">
    <property type="entry name" value="(Trans)glycosidases"/>
    <property type="match status" value="1"/>
</dbReference>
<evidence type="ECO:0000256" key="6">
    <source>
        <dbReference type="ARBA" id="ARBA00022729"/>
    </source>
</evidence>
<keyword evidence="5" id="KW-0165">Cleavage on pair of basic residues</keyword>
<dbReference type="GO" id="GO:0005975">
    <property type="term" value="P:carbohydrate metabolic process"/>
    <property type="evidence" value="ECO:0007669"/>
    <property type="project" value="InterPro"/>
</dbReference>
<evidence type="ECO:0000256" key="5">
    <source>
        <dbReference type="ARBA" id="ARBA00022685"/>
    </source>
</evidence>
<reference evidence="15" key="1">
    <citation type="submission" date="2023-07" db="EMBL/GenBank/DDBJ databases">
        <title>A draft genome of Kazachstania heterogenica Y-27499.</title>
        <authorList>
            <person name="Donic C."/>
            <person name="Kralova J.S."/>
            <person name="Fidel L."/>
            <person name="Ben-Dor S."/>
            <person name="Jung S."/>
        </authorList>
    </citation>
    <scope>NUCLEOTIDE SEQUENCE [LARGE SCALE GENOMIC DNA]</scope>
    <source>
        <strain evidence="15">Y27499</strain>
    </source>
</reference>
<keyword evidence="4" id="KW-0964">Secreted</keyword>
<dbReference type="PANTHER" id="PTHR16631">
    <property type="entry name" value="GLUCAN 1,3-BETA-GLUCOSIDASE"/>
    <property type="match status" value="1"/>
</dbReference>
<evidence type="ECO:0000256" key="2">
    <source>
        <dbReference type="ARBA" id="ARBA00008773"/>
    </source>
</evidence>
<evidence type="ECO:0000256" key="10">
    <source>
        <dbReference type="ARBA" id="ARBA00023316"/>
    </source>
</evidence>
<evidence type="ECO:0000313" key="14">
    <source>
        <dbReference type="EMBL" id="KAK5780409.1"/>
    </source>
</evidence>
<accession>A0AAN7W3I2</accession>
<evidence type="ECO:0000256" key="11">
    <source>
        <dbReference type="ARBA" id="ARBA00056660"/>
    </source>
</evidence>
<dbReference type="InterPro" id="IPR000490">
    <property type="entry name" value="Glyco_hydro_17"/>
</dbReference>
<dbReference type="AlphaFoldDB" id="A0AAN7W3I2"/>
<evidence type="ECO:0000256" key="12">
    <source>
        <dbReference type="RuleBase" id="RU004335"/>
    </source>
</evidence>
<comment type="function">
    <text evidence="11">Glucanases possibly play a role in cell expansion during growth, in cell-cell fusion during mating, and in spore release during sporulation.</text>
</comment>
<keyword evidence="8" id="KW-0325">Glycoprotein</keyword>
<dbReference type="InterPro" id="IPR050732">
    <property type="entry name" value="Beta-glucan_modifiers"/>
</dbReference>
<dbReference type="GO" id="GO:0009277">
    <property type="term" value="C:fungal-type cell wall"/>
    <property type="evidence" value="ECO:0007669"/>
    <property type="project" value="UniProtKB-ARBA"/>
</dbReference>
<dbReference type="GO" id="GO:0009986">
    <property type="term" value="C:cell surface"/>
    <property type="evidence" value="ECO:0007669"/>
    <property type="project" value="TreeGrafter"/>
</dbReference>
<name>A0AAN7W3I2_9SACH</name>
<keyword evidence="3" id="KW-0134">Cell wall</keyword>
<dbReference type="GO" id="GO:0042973">
    <property type="term" value="F:glucan endo-1,3-beta-D-glucosidase activity"/>
    <property type="evidence" value="ECO:0007669"/>
    <property type="project" value="TreeGrafter"/>
</dbReference>
<keyword evidence="7 13" id="KW-0378">Hydrolase</keyword>
<comment type="subcellular location">
    <subcellularLocation>
        <location evidence="1">Secreted</location>
        <location evidence="1">Cell wall</location>
    </subcellularLocation>
</comment>
<evidence type="ECO:0000256" key="3">
    <source>
        <dbReference type="ARBA" id="ARBA00022512"/>
    </source>
</evidence>
<evidence type="ECO:0000256" key="7">
    <source>
        <dbReference type="ARBA" id="ARBA00022801"/>
    </source>
</evidence>
<dbReference type="FunFam" id="3.20.20.80:FF:000111">
    <property type="entry name" value="Soluble cell wall protein"/>
    <property type="match status" value="1"/>
</dbReference>
<organism evidence="14 15">
    <name type="scientific">Arxiozyma heterogenica</name>
    <dbReference type="NCBI Taxonomy" id="278026"/>
    <lineage>
        <taxon>Eukaryota</taxon>
        <taxon>Fungi</taxon>
        <taxon>Dikarya</taxon>
        <taxon>Ascomycota</taxon>
        <taxon>Saccharomycotina</taxon>
        <taxon>Saccharomycetes</taxon>
        <taxon>Saccharomycetales</taxon>
        <taxon>Saccharomycetaceae</taxon>
        <taxon>Arxiozyma</taxon>
    </lineage>
</organism>
<evidence type="ECO:0000256" key="4">
    <source>
        <dbReference type="ARBA" id="ARBA00022525"/>
    </source>
</evidence>
<evidence type="ECO:0000256" key="9">
    <source>
        <dbReference type="ARBA" id="ARBA00023295"/>
    </source>
</evidence>
<dbReference type="GO" id="GO:0071555">
    <property type="term" value="P:cell wall organization"/>
    <property type="evidence" value="ECO:0007669"/>
    <property type="project" value="UniProtKB-KW"/>
</dbReference>
<dbReference type="PANTHER" id="PTHR16631:SF14">
    <property type="entry name" value="FAMILY 17 GLUCOSIDASE SCW10-RELATED"/>
    <property type="match status" value="1"/>
</dbReference>
<dbReference type="EMBL" id="JAWIZZ010000041">
    <property type="protein sequence ID" value="KAK5780409.1"/>
    <property type="molecule type" value="Genomic_DNA"/>
</dbReference>
<comment type="caution">
    <text evidence="14">The sequence shown here is derived from an EMBL/GenBank/DDBJ whole genome shotgun (WGS) entry which is preliminary data.</text>
</comment>
<evidence type="ECO:0000313" key="15">
    <source>
        <dbReference type="Proteomes" id="UP001306508"/>
    </source>
</evidence>
<dbReference type="GO" id="GO:0005576">
    <property type="term" value="C:extracellular region"/>
    <property type="evidence" value="ECO:0007669"/>
    <property type="project" value="UniProtKB-ARBA"/>
</dbReference>
<dbReference type="Pfam" id="PF00332">
    <property type="entry name" value="Glyco_hydro_17"/>
    <property type="match status" value="1"/>
</dbReference>
<dbReference type="PROSITE" id="PS00587">
    <property type="entry name" value="GLYCOSYL_HYDROL_F17"/>
    <property type="match status" value="1"/>
</dbReference>
<evidence type="ECO:0000256" key="1">
    <source>
        <dbReference type="ARBA" id="ARBA00004191"/>
    </source>
</evidence>
<evidence type="ECO:0000256" key="13">
    <source>
        <dbReference type="RuleBase" id="RU004336"/>
    </source>
</evidence>
<comment type="similarity">
    <text evidence="2 12">Belongs to the glycosyl hydrolase 17 family.</text>
</comment>
<keyword evidence="9 13" id="KW-0326">Glycosidase</keyword>
<sequence length="397" mass="41689">MESVGFNGKYLAYKFSSQHVLTSSALLGSAIAAPALHHGHQNKRDVVVTTTVQRQITVVVNGPAPTTDNTAAPANANTILNNETATISTPAVAASAVASSAVAPAAAETSSTIENQTTTLVNSESTIASSTTSVDTSNTAATAGAKGITYSPYNADGSCKSTSEVASDLAVLADFDIIRLYGVDCNQVANVLQAKTPSQKLFLGIFYVDAIEAGVQTIKAAIDQYGSWNDVYTVSIGNELVNDGKATPAQISQYVSTGRSALKAAGYTGPVVSVDTFIAVINNPELCNYSDYMGVNAHAYFDKHTVAANAGPWLLEQIQRVWTACDGKKNVMITESGWPSKGDTYGVAVPSKANQKAAIASIEKTCGSDTILFTAFNDYWKPDGPYGVEKYWGIFSD</sequence>
<gene>
    <name evidence="14" type="ORF">RI543_002166</name>
</gene>
<evidence type="ECO:0000256" key="8">
    <source>
        <dbReference type="ARBA" id="ARBA00023180"/>
    </source>
</evidence>
<dbReference type="InterPro" id="IPR017853">
    <property type="entry name" value="GH"/>
</dbReference>
<keyword evidence="15" id="KW-1185">Reference proteome</keyword>
<dbReference type="GO" id="GO:0000747">
    <property type="term" value="P:conjugation with cellular fusion"/>
    <property type="evidence" value="ECO:0007669"/>
    <property type="project" value="UniProtKB-ARBA"/>
</dbReference>
<keyword evidence="10" id="KW-0961">Cell wall biogenesis/degradation</keyword>
<proteinExistence type="inferred from homology"/>
<protein>
    <submittedName>
        <fullName evidence="14">Uncharacterized protein</fullName>
    </submittedName>
</protein>
<keyword evidence="6" id="KW-0732">Signal</keyword>